<dbReference type="PROSITE" id="PS00723">
    <property type="entry name" value="POLYPRENYL_SYNTHASE_1"/>
    <property type="match status" value="1"/>
</dbReference>
<dbReference type="FunFam" id="1.10.600.10:FF:000001">
    <property type="entry name" value="Geranylgeranyl diphosphate synthase"/>
    <property type="match status" value="1"/>
</dbReference>
<dbReference type="GO" id="GO:0004337">
    <property type="term" value="F:(2E,6E)-farnesyl diphosphate synthase activity"/>
    <property type="evidence" value="ECO:0007669"/>
    <property type="project" value="UniProtKB-EC"/>
</dbReference>
<dbReference type="SFLD" id="SFLDS00005">
    <property type="entry name" value="Isoprenoid_Synthase_Type_I"/>
    <property type="match status" value="1"/>
</dbReference>
<proteinExistence type="inferred from homology"/>
<gene>
    <name evidence="13" type="ORF">IAA54_10290</name>
</gene>
<evidence type="ECO:0000256" key="2">
    <source>
        <dbReference type="ARBA" id="ARBA00006706"/>
    </source>
</evidence>
<evidence type="ECO:0000256" key="11">
    <source>
        <dbReference type="ARBA" id="ARBA00049399"/>
    </source>
</evidence>
<sequence length="295" mass="31461">MSNGYWKDLQEKMEHWLDDALPEADVPQKSIFTAMRYSLMDGGKRIRPMLVLEFCRMCGGDAEVAAPFACAVEMIHTYSLIHDDLPCMDNSDLRRGRPSNHKVFGEASALLAGDGLLTAAFETMLSEQSIRRAGADRAARAAGILASAAGAYGMVGGQVLDLAAEGKQVSLEYLEAMDHRKTGALIIASAKMGCAVAGAEPDKLDAAERYASALGLAFQIQDDILDVTSTPEELGKTVGGDAENEKSTYVSLLGLDKAREQVALLTAQAKDALAVFGDQADALRELADSLASRAK</sequence>
<dbReference type="AlphaFoldDB" id="A0A9D1DS83"/>
<dbReference type="GO" id="GO:0016114">
    <property type="term" value="P:terpenoid biosynthetic process"/>
    <property type="evidence" value="ECO:0007669"/>
    <property type="project" value="UniProtKB-ARBA"/>
</dbReference>
<dbReference type="Pfam" id="PF00348">
    <property type="entry name" value="polyprenyl_synt"/>
    <property type="match status" value="1"/>
</dbReference>
<dbReference type="SFLD" id="SFLDG01017">
    <property type="entry name" value="Polyprenyl_Transferase_Like"/>
    <property type="match status" value="1"/>
</dbReference>
<accession>A0A9D1DS83</accession>
<comment type="catalytic activity">
    <reaction evidence="11">
        <text>isopentenyl diphosphate + (2E)-geranyl diphosphate = (2E,6E)-farnesyl diphosphate + diphosphate</text>
        <dbReference type="Rhea" id="RHEA:19361"/>
        <dbReference type="ChEBI" id="CHEBI:33019"/>
        <dbReference type="ChEBI" id="CHEBI:58057"/>
        <dbReference type="ChEBI" id="CHEBI:128769"/>
        <dbReference type="ChEBI" id="CHEBI:175763"/>
        <dbReference type="EC" id="2.5.1.10"/>
    </reaction>
</comment>
<evidence type="ECO:0000256" key="7">
    <source>
        <dbReference type="ARBA" id="ARBA00022842"/>
    </source>
</evidence>
<evidence type="ECO:0000256" key="8">
    <source>
        <dbReference type="ARBA" id="ARBA00023229"/>
    </source>
</evidence>
<keyword evidence="7" id="KW-0460">Magnesium</keyword>
<comment type="caution">
    <text evidence="13">The sequence shown here is derived from an EMBL/GenBank/DDBJ whole genome shotgun (WGS) entry which is preliminary data.</text>
</comment>
<evidence type="ECO:0000256" key="6">
    <source>
        <dbReference type="ARBA" id="ARBA00022723"/>
    </source>
</evidence>
<keyword evidence="5 12" id="KW-0808">Transferase</keyword>
<dbReference type="Gene3D" id="1.10.600.10">
    <property type="entry name" value="Farnesyl Diphosphate Synthase"/>
    <property type="match status" value="1"/>
</dbReference>
<reference evidence="13" key="2">
    <citation type="journal article" date="2021" name="PeerJ">
        <title>Extensive microbial diversity within the chicken gut microbiome revealed by metagenomics and culture.</title>
        <authorList>
            <person name="Gilroy R."/>
            <person name="Ravi A."/>
            <person name="Getino M."/>
            <person name="Pursley I."/>
            <person name="Horton D.L."/>
            <person name="Alikhan N.F."/>
            <person name="Baker D."/>
            <person name="Gharbi K."/>
            <person name="Hall N."/>
            <person name="Watson M."/>
            <person name="Adriaenssens E.M."/>
            <person name="Foster-Nyarko E."/>
            <person name="Jarju S."/>
            <person name="Secka A."/>
            <person name="Antonio M."/>
            <person name="Oren A."/>
            <person name="Chaudhuri R.R."/>
            <person name="La Ragione R."/>
            <person name="Hildebrand F."/>
            <person name="Pallen M.J."/>
        </authorList>
    </citation>
    <scope>NUCLEOTIDE SEQUENCE</scope>
    <source>
        <strain evidence="13">ChiSjej1B19-7085</strain>
    </source>
</reference>
<evidence type="ECO:0000256" key="12">
    <source>
        <dbReference type="RuleBase" id="RU004466"/>
    </source>
</evidence>
<evidence type="ECO:0000313" key="14">
    <source>
        <dbReference type="Proteomes" id="UP000886785"/>
    </source>
</evidence>
<dbReference type="InterPro" id="IPR053378">
    <property type="entry name" value="Prenyl_diphosphate_synthase"/>
</dbReference>
<dbReference type="SUPFAM" id="SSF48576">
    <property type="entry name" value="Terpenoid synthases"/>
    <property type="match status" value="1"/>
</dbReference>
<reference evidence="13" key="1">
    <citation type="submission" date="2020-10" db="EMBL/GenBank/DDBJ databases">
        <authorList>
            <person name="Gilroy R."/>
        </authorList>
    </citation>
    <scope>NUCLEOTIDE SEQUENCE</scope>
    <source>
        <strain evidence="13">ChiSjej1B19-7085</strain>
    </source>
</reference>
<name>A0A9D1DS83_9FIRM</name>
<dbReference type="PROSITE" id="PS00444">
    <property type="entry name" value="POLYPRENYL_SYNTHASE_2"/>
    <property type="match status" value="1"/>
</dbReference>
<dbReference type="PANTHER" id="PTHR43281">
    <property type="entry name" value="FARNESYL DIPHOSPHATE SYNTHASE"/>
    <property type="match status" value="1"/>
</dbReference>
<dbReference type="Proteomes" id="UP000886785">
    <property type="component" value="Unassembled WGS sequence"/>
</dbReference>
<dbReference type="CDD" id="cd00685">
    <property type="entry name" value="Trans_IPPS_HT"/>
    <property type="match status" value="1"/>
</dbReference>
<protein>
    <recommendedName>
        <fullName evidence="4">Farnesyl diphosphate synthase</fullName>
        <ecNumber evidence="3">2.5.1.10</ecNumber>
    </recommendedName>
    <alternativeName>
        <fullName evidence="10">(2E,6E)-farnesyl diphosphate synthase</fullName>
    </alternativeName>
    <alternativeName>
        <fullName evidence="9">Geranyltranstransferase</fullName>
    </alternativeName>
</protein>
<evidence type="ECO:0000256" key="3">
    <source>
        <dbReference type="ARBA" id="ARBA00012439"/>
    </source>
</evidence>
<dbReference type="GO" id="GO:0046872">
    <property type="term" value="F:metal ion binding"/>
    <property type="evidence" value="ECO:0007669"/>
    <property type="project" value="UniProtKB-KW"/>
</dbReference>
<keyword evidence="8" id="KW-0414">Isoprene biosynthesis</keyword>
<dbReference type="EMBL" id="DVHF01000128">
    <property type="protein sequence ID" value="HIR58047.1"/>
    <property type="molecule type" value="Genomic_DNA"/>
</dbReference>
<dbReference type="NCBIfam" id="NF045485">
    <property type="entry name" value="FPPsyn"/>
    <property type="match status" value="1"/>
</dbReference>
<dbReference type="InterPro" id="IPR033749">
    <property type="entry name" value="Polyprenyl_synt_CS"/>
</dbReference>
<evidence type="ECO:0000256" key="1">
    <source>
        <dbReference type="ARBA" id="ARBA00001946"/>
    </source>
</evidence>
<evidence type="ECO:0000256" key="9">
    <source>
        <dbReference type="ARBA" id="ARBA00032380"/>
    </source>
</evidence>
<evidence type="ECO:0000256" key="4">
    <source>
        <dbReference type="ARBA" id="ARBA00015100"/>
    </source>
</evidence>
<dbReference type="GO" id="GO:0005737">
    <property type="term" value="C:cytoplasm"/>
    <property type="evidence" value="ECO:0007669"/>
    <property type="project" value="UniProtKB-ARBA"/>
</dbReference>
<keyword evidence="6" id="KW-0479">Metal-binding</keyword>
<evidence type="ECO:0000313" key="13">
    <source>
        <dbReference type="EMBL" id="HIR58047.1"/>
    </source>
</evidence>
<comment type="similarity">
    <text evidence="2 12">Belongs to the FPP/GGPP synthase family.</text>
</comment>
<dbReference type="EC" id="2.5.1.10" evidence="3"/>
<evidence type="ECO:0000256" key="10">
    <source>
        <dbReference type="ARBA" id="ARBA00032873"/>
    </source>
</evidence>
<comment type="cofactor">
    <cofactor evidence="1">
        <name>Mg(2+)</name>
        <dbReference type="ChEBI" id="CHEBI:18420"/>
    </cofactor>
</comment>
<dbReference type="InterPro" id="IPR008949">
    <property type="entry name" value="Isoprenoid_synthase_dom_sf"/>
</dbReference>
<dbReference type="PANTHER" id="PTHR43281:SF1">
    <property type="entry name" value="FARNESYL DIPHOSPHATE SYNTHASE"/>
    <property type="match status" value="1"/>
</dbReference>
<dbReference type="InterPro" id="IPR000092">
    <property type="entry name" value="Polyprenyl_synt"/>
</dbReference>
<evidence type="ECO:0000256" key="5">
    <source>
        <dbReference type="ARBA" id="ARBA00022679"/>
    </source>
</evidence>
<organism evidence="13 14">
    <name type="scientific">Candidatus Gallacutalibacter pullicola</name>
    <dbReference type="NCBI Taxonomy" id="2840830"/>
    <lineage>
        <taxon>Bacteria</taxon>
        <taxon>Bacillati</taxon>
        <taxon>Bacillota</taxon>
        <taxon>Clostridia</taxon>
        <taxon>Eubacteriales</taxon>
        <taxon>Candidatus Gallacutalibacter</taxon>
    </lineage>
</organism>